<feature type="transmembrane region" description="Helical" evidence="8">
    <location>
        <begin position="155"/>
        <end position="178"/>
    </location>
</feature>
<dbReference type="PANTHER" id="PTHR30003:SF0">
    <property type="entry name" value="GLYCOLATE PERMEASE GLCA-RELATED"/>
    <property type="match status" value="1"/>
</dbReference>
<dbReference type="OrthoDB" id="9761056at2"/>
<organism evidence="9 10">
    <name type="scientific">Corynebacterium variabile</name>
    <dbReference type="NCBI Taxonomy" id="1727"/>
    <lineage>
        <taxon>Bacteria</taxon>
        <taxon>Bacillati</taxon>
        <taxon>Actinomycetota</taxon>
        <taxon>Actinomycetes</taxon>
        <taxon>Mycobacteriales</taxon>
        <taxon>Corynebacteriaceae</taxon>
        <taxon>Corynebacterium</taxon>
    </lineage>
</organism>
<feature type="transmembrane region" description="Helical" evidence="8">
    <location>
        <begin position="190"/>
        <end position="213"/>
    </location>
</feature>
<feature type="transmembrane region" description="Helical" evidence="8">
    <location>
        <begin position="40"/>
        <end position="59"/>
    </location>
</feature>
<dbReference type="AlphaFoldDB" id="A0A0X2NQJ0"/>
<evidence type="ECO:0000256" key="3">
    <source>
        <dbReference type="ARBA" id="ARBA00022448"/>
    </source>
</evidence>
<comment type="function">
    <text evidence="8">Uptake of L-lactate across the membrane. Can also transport D-lactate and glycolate.</text>
</comment>
<comment type="similarity">
    <text evidence="2 8">Belongs to the lactate permease family.</text>
</comment>
<keyword evidence="6 8" id="KW-1133">Transmembrane helix</keyword>
<feature type="transmembrane region" description="Helical" evidence="8">
    <location>
        <begin position="412"/>
        <end position="431"/>
    </location>
</feature>
<feature type="transmembrane region" description="Helical" evidence="8">
    <location>
        <begin position="117"/>
        <end position="148"/>
    </location>
</feature>
<feature type="transmembrane region" description="Helical" evidence="8">
    <location>
        <begin position="251"/>
        <end position="269"/>
    </location>
</feature>
<feature type="transmembrane region" description="Helical" evidence="8">
    <location>
        <begin position="443"/>
        <end position="461"/>
    </location>
</feature>
<feature type="transmembrane region" description="Helical" evidence="8">
    <location>
        <begin position="317"/>
        <end position="337"/>
    </location>
</feature>
<dbReference type="GO" id="GO:0015295">
    <property type="term" value="F:solute:proton symporter activity"/>
    <property type="evidence" value="ECO:0007669"/>
    <property type="project" value="TreeGrafter"/>
</dbReference>
<keyword evidence="5 8" id="KW-0812">Transmembrane</keyword>
<dbReference type="InterPro" id="IPR003804">
    <property type="entry name" value="Lactate_perm"/>
</dbReference>
<evidence type="ECO:0000256" key="1">
    <source>
        <dbReference type="ARBA" id="ARBA00004651"/>
    </source>
</evidence>
<proteinExistence type="inferred from homology"/>
<evidence type="ECO:0000256" key="4">
    <source>
        <dbReference type="ARBA" id="ARBA00022475"/>
    </source>
</evidence>
<keyword evidence="10" id="KW-1185">Reference proteome</keyword>
<dbReference type="PANTHER" id="PTHR30003">
    <property type="entry name" value="L-LACTATE PERMEASE"/>
    <property type="match status" value="1"/>
</dbReference>
<keyword evidence="7 8" id="KW-0472">Membrane</keyword>
<dbReference type="GO" id="GO:0015129">
    <property type="term" value="F:lactate transmembrane transporter activity"/>
    <property type="evidence" value="ECO:0007669"/>
    <property type="project" value="UniProtKB-UniRule"/>
</dbReference>
<dbReference type="GO" id="GO:0005886">
    <property type="term" value="C:plasma membrane"/>
    <property type="evidence" value="ECO:0007669"/>
    <property type="project" value="UniProtKB-SubCell"/>
</dbReference>
<evidence type="ECO:0000313" key="10">
    <source>
        <dbReference type="Proteomes" id="UP000182498"/>
    </source>
</evidence>
<keyword evidence="4 8" id="KW-1003">Cell membrane</keyword>
<dbReference type="NCBIfam" id="TIGR00795">
    <property type="entry name" value="lctP"/>
    <property type="match status" value="1"/>
</dbReference>
<keyword evidence="3 8" id="KW-0813">Transport</keyword>
<feature type="transmembrane region" description="Helical" evidence="8">
    <location>
        <begin position="533"/>
        <end position="554"/>
    </location>
</feature>
<dbReference type="RefSeq" id="WP_073884609.1">
    <property type="nucleotide sequence ID" value="NZ_FAUH01000018.1"/>
</dbReference>
<feature type="transmembrane region" description="Helical" evidence="8">
    <location>
        <begin position="382"/>
        <end position="400"/>
    </location>
</feature>
<feature type="transmembrane region" description="Helical" evidence="8">
    <location>
        <begin position="225"/>
        <end position="245"/>
    </location>
</feature>
<reference evidence="10" key="1">
    <citation type="submission" date="2015-11" db="EMBL/GenBank/DDBJ databases">
        <authorList>
            <person name="Dugat-Bony E."/>
        </authorList>
    </citation>
    <scope>NUCLEOTIDE SEQUENCE [LARGE SCALE GENOMIC DNA]</scope>
    <source>
        <strain evidence="10">Mu292</strain>
    </source>
</reference>
<evidence type="ECO:0000256" key="5">
    <source>
        <dbReference type="ARBA" id="ARBA00022692"/>
    </source>
</evidence>
<protein>
    <recommendedName>
        <fullName evidence="8">L-lactate permease</fullName>
    </recommendedName>
</protein>
<evidence type="ECO:0000256" key="8">
    <source>
        <dbReference type="RuleBase" id="RU365092"/>
    </source>
</evidence>
<dbReference type="PRINTS" id="PR00173">
    <property type="entry name" value="EDTRNSPORT"/>
</dbReference>
<sequence length="560" mass="58680">MYQPDLAPVADNTFLSALVALLPLLTVFLTLGVLKWRAHWAGLAALAVALVIAVAAYGMPADLAGLSATQGAVFGLFPILWIVIAAIWFYEITVKAGRFQDLRAVIDSISDDPRIQAILIAFCFGGMLEALAGFGAPLAITGVMLLAVGFPRMRAAVAVLVANTAPVAFGAIATPVITAGNLTGIDYEHIGAIIGRQTPLLALVVPLFLLIIVDGRRGLKNCWPVALAVGAVFAAAQFLASNHISVELTDIISSLAGLATAVVVLRFWSPKGTAEATERLGMEREKEDAEATGENAQIAKDAMGERDTDRELTGGRIAMALFPYLLVVAVFSFAKLWTPLKDFLADTDLSFGWPGLDGDVATASGEVSTTTVFSFQWLSSPGSLLLICGVIVALVYRYPLTSAAKLYVDNVVKMRWTILTVVSVLSLAYVMNQSGQTITVGTWIAGAGAAFAFFAPVLGWLGTAVTGSDTSANALFATLQQTAAEGADLDPALMVASNTSGGVVAKLISPQNLAIVATAVGLVGKESVILRKVVWWSIGMLVALCLLNGLQSGILEGMLP</sequence>
<name>A0A0X2NQJ0_9CORY</name>
<comment type="subcellular location">
    <subcellularLocation>
        <location evidence="1 8">Cell membrane</location>
        <topology evidence="1 8">Multi-pass membrane protein</topology>
    </subcellularLocation>
</comment>
<evidence type="ECO:0000256" key="2">
    <source>
        <dbReference type="ARBA" id="ARBA00010100"/>
    </source>
</evidence>
<feature type="transmembrane region" description="Helical" evidence="8">
    <location>
        <begin position="71"/>
        <end position="90"/>
    </location>
</feature>
<feature type="transmembrane region" description="Helical" evidence="8">
    <location>
        <begin position="12"/>
        <end position="34"/>
    </location>
</feature>
<dbReference type="Pfam" id="PF02652">
    <property type="entry name" value="Lactate_perm"/>
    <property type="match status" value="1"/>
</dbReference>
<gene>
    <name evidence="9" type="ORF">CVAR292_02421</name>
</gene>
<accession>A0A0X2NQJ0</accession>
<evidence type="ECO:0000313" key="9">
    <source>
        <dbReference type="EMBL" id="CUU67068.1"/>
    </source>
</evidence>
<dbReference type="Proteomes" id="UP000182498">
    <property type="component" value="Unassembled WGS sequence"/>
</dbReference>
<dbReference type="EMBL" id="FAUH01000018">
    <property type="protein sequence ID" value="CUU67068.1"/>
    <property type="molecule type" value="Genomic_DNA"/>
</dbReference>
<evidence type="ECO:0000256" key="6">
    <source>
        <dbReference type="ARBA" id="ARBA00022989"/>
    </source>
</evidence>
<evidence type="ECO:0000256" key="7">
    <source>
        <dbReference type="ARBA" id="ARBA00023136"/>
    </source>
</evidence>